<gene>
    <name evidence="1" type="ORF">ISN44_As08g020990</name>
</gene>
<dbReference type="OrthoDB" id="1068888at2759"/>
<sequence length="124" mass="15273">MVHSHYSFEIRQARSRLFLIRHPHPRYLKKRSWKDCYEFQKEISNIESFPEIISRVDEYITQLEEEVTYLNIAKAIVEERIRIRSIKMAERARIRSIKYEILQNLRQTVLREMEMEKKKTDEDQ</sequence>
<comment type="caution">
    <text evidence="1">The sequence shown here is derived from an EMBL/GenBank/DDBJ whole genome shotgun (WGS) entry which is preliminary data.</text>
</comment>
<dbReference type="Proteomes" id="UP000694251">
    <property type="component" value="Chromosome 8"/>
</dbReference>
<organism evidence="1 2">
    <name type="scientific">Arabidopsis suecica</name>
    <name type="common">Swedish thale-cress</name>
    <name type="synonym">Cardaminopsis suecica</name>
    <dbReference type="NCBI Taxonomy" id="45249"/>
    <lineage>
        <taxon>Eukaryota</taxon>
        <taxon>Viridiplantae</taxon>
        <taxon>Streptophyta</taxon>
        <taxon>Embryophyta</taxon>
        <taxon>Tracheophyta</taxon>
        <taxon>Spermatophyta</taxon>
        <taxon>Magnoliopsida</taxon>
        <taxon>eudicotyledons</taxon>
        <taxon>Gunneridae</taxon>
        <taxon>Pentapetalae</taxon>
        <taxon>rosids</taxon>
        <taxon>malvids</taxon>
        <taxon>Brassicales</taxon>
        <taxon>Brassicaceae</taxon>
        <taxon>Camelineae</taxon>
        <taxon>Arabidopsis</taxon>
    </lineage>
</organism>
<evidence type="ECO:0000313" key="1">
    <source>
        <dbReference type="EMBL" id="KAG7582505.1"/>
    </source>
</evidence>
<reference evidence="1 2" key="1">
    <citation type="submission" date="2020-12" db="EMBL/GenBank/DDBJ databases">
        <title>Concerted genomic and epigenomic changes stabilize Arabidopsis allopolyploids.</title>
        <authorList>
            <person name="Chen Z."/>
        </authorList>
    </citation>
    <scope>NUCLEOTIDE SEQUENCE [LARGE SCALE GENOMIC DNA]</scope>
    <source>
        <strain evidence="1">As9502</strain>
        <tissue evidence="1">Leaf</tissue>
    </source>
</reference>
<dbReference type="EMBL" id="JAEFBJ010000008">
    <property type="protein sequence ID" value="KAG7582505.1"/>
    <property type="molecule type" value="Genomic_DNA"/>
</dbReference>
<name>A0A8T2B6X0_ARASU</name>
<keyword evidence="2" id="KW-1185">Reference proteome</keyword>
<accession>A0A8T2B6X0</accession>
<proteinExistence type="predicted"/>
<evidence type="ECO:0000313" key="2">
    <source>
        <dbReference type="Proteomes" id="UP000694251"/>
    </source>
</evidence>
<protein>
    <submittedName>
        <fullName evidence="1">Uncharacterized protein</fullName>
    </submittedName>
</protein>
<dbReference type="AlphaFoldDB" id="A0A8T2B6X0"/>